<comment type="caution">
    <text evidence="1">The sequence shown here is derived from an EMBL/GenBank/DDBJ whole genome shotgun (WGS) entry which is preliminary data.</text>
</comment>
<evidence type="ECO:0000313" key="1">
    <source>
        <dbReference type="EMBL" id="KAH0781729.1"/>
    </source>
</evidence>
<name>A0ABQ7WM12_SOLTU</name>
<gene>
    <name evidence="1" type="ORF">KY290_001327</name>
</gene>
<dbReference type="Proteomes" id="UP000826656">
    <property type="component" value="Unassembled WGS sequence"/>
</dbReference>
<proteinExistence type="predicted"/>
<dbReference type="EMBL" id="JAIVGD010000001">
    <property type="protein sequence ID" value="KAH0781729.1"/>
    <property type="molecule type" value="Genomic_DNA"/>
</dbReference>
<accession>A0ABQ7WM12</accession>
<sequence length="68" mass="7411">MLNCSLRSAASLHALGTIGSIHLSRVLIDCAAWRTPVHLLRLVLNATSRFMQLNFSFLLSLCLLAATS</sequence>
<reference evidence="1 2" key="1">
    <citation type="journal article" date="2021" name="bioRxiv">
        <title>Chromosome-scale and haplotype-resolved genome assembly of a tetraploid potato cultivar.</title>
        <authorList>
            <person name="Sun H."/>
            <person name="Jiao W.-B."/>
            <person name="Krause K."/>
            <person name="Campoy J.A."/>
            <person name="Goel M."/>
            <person name="Folz-Donahue K."/>
            <person name="Kukat C."/>
            <person name="Huettel B."/>
            <person name="Schneeberger K."/>
        </authorList>
    </citation>
    <scope>NUCLEOTIDE SEQUENCE [LARGE SCALE GENOMIC DNA]</scope>
    <source>
        <strain evidence="1">SolTubOtavaFocal</strain>
        <tissue evidence="1">Leaves</tissue>
    </source>
</reference>
<protein>
    <submittedName>
        <fullName evidence="1">Uncharacterized protein</fullName>
    </submittedName>
</protein>
<organism evidence="1 2">
    <name type="scientific">Solanum tuberosum</name>
    <name type="common">Potato</name>
    <dbReference type="NCBI Taxonomy" id="4113"/>
    <lineage>
        <taxon>Eukaryota</taxon>
        <taxon>Viridiplantae</taxon>
        <taxon>Streptophyta</taxon>
        <taxon>Embryophyta</taxon>
        <taxon>Tracheophyta</taxon>
        <taxon>Spermatophyta</taxon>
        <taxon>Magnoliopsida</taxon>
        <taxon>eudicotyledons</taxon>
        <taxon>Gunneridae</taxon>
        <taxon>Pentapetalae</taxon>
        <taxon>asterids</taxon>
        <taxon>lamiids</taxon>
        <taxon>Solanales</taxon>
        <taxon>Solanaceae</taxon>
        <taxon>Solanoideae</taxon>
        <taxon>Solaneae</taxon>
        <taxon>Solanum</taxon>
    </lineage>
</organism>
<keyword evidence="2" id="KW-1185">Reference proteome</keyword>
<evidence type="ECO:0000313" key="2">
    <source>
        <dbReference type="Proteomes" id="UP000826656"/>
    </source>
</evidence>